<protein>
    <recommendedName>
        <fullName evidence="3">CCHC-type domain-containing protein</fullName>
    </recommendedName>
</protein>
<evidence type="ECO:0000313" key="5">
    <source>
        <dbReference type="Proteomes" id="UP000789390"/>
    </source>
</evidence>
<evidence type="ECO:0000256" key="1">
    <source>
        <dbReference type="PROSITE-ProRule" id="PRU00047"/>
    </source>
</evidence>
<evidence type="ECO:0000313" key="4">
    <source>
        <dbReference type="EMBL" id="CAH0105921.1"/>
    </source>
</evidence>
<evidence type="ECO:0000259" key="3">
    <source>
        <dbReference type="PROSITE" id="PS50158"/>
    </source>
</evidence>
<keyword evidence="5" id="KW-1185">Reference proteome</keyword>
<feature type="domain" description="CCHC-type" evidence="3">
    <location>
        <begin position="234"/>
        <end position="249"/>
    </location>
</feature>
<dbReference type="Gene3D" id="4.10.60.10">
    <property type="entry name" value="Zinc finger, CCHC-type"/>
    <property type="match status" value="1"/>
</dbReference>
<dbReference type="AlphaFoldDB" id="A0A8J2RRB9"/>
<dbReference type="PROSITE" id="PS50158">
    <property type="entry name" value="ZF_CCHC"/>
    <property type="match status" value="1"/>
</dbReference>
<dbReference type="InterPro" id="IPR001878">
    <property type="entry name" value="Znf_CCHC"/>
</dbReference>
<organism evidence="4 5">
    <name type="scientific">Daphnia galeata</name>
    <dbReference type="NCBI Taxonomy" id="27404"/>
    <lineage>
        <taxon>Eukaryota</taxon>
        <taxon>Metazoa</taxon>
        <taxon>Ecdysozoa</taxon>
        <taxon>Arthropoda</taxon>
        <taxon>Crustacea</taxon>
        <taxon>Branchiopoda</taxon>
        <taxon>Diplostraca</taxon>
        <taxon>Cladocera</taxon>
        <taxon>Anomopoda</taxon>
        <taxon>Daphniidae</taxon>
        <taxon>Daphnia</taxon>
    </lineage>
</organism>
<keyword evidence="1" id="KW-0479">Metal-binding</keyword>
<gene>
    <name evidence="4" type="ORF">DGAL_LOCUS9062</name>
</gene>
<evidence type="ECO:0000256" key="2">
    <source>
        <dbReference type="SAM" id="MobiDB-lite"/>
    </source>
</evidence>
<feature type="compositionally biased region" description="Basic and acidic residues" evidence="2">
    <location>
        <begin position="268"/>
        <end position="282"/>
    </location>
</feature>
<keyword evidence="1" id="KW-0863">Zinc-finger</keyword>
<dbReference type="GO" id="GO:0008270">
    <property type="term" value="F:zinc ion binding"/>
    <property type="evidence" value="ECO:0007669"/>
    <property type="project" value="UniProtKB-KW"/>
</dbReference>
<accession>A0A8J2RRB9</accession>
<dbReference type="InterPro" id="IPR036875">
    <property type="entry name" value="Znf_CCHC_sf"/>
</dbReference>
<reference evidence="4" key="1">
    <citation type="submission" date="2021-11" db="EMBL/GenBank/DDBJ databases">
        <authorList>
            <person name="Schell T."/>
        </authorList>
    </citation>
    <scope>NUCLEOTIDE SEQUENCE</scope>
    <source>
        <strain evidence="4">M5</strain>
    </source>
</reference>
<dbReference type="SUPFAM" id="SSF57756">
    <property type="entry name" value="Retrovirus zinc finger-like domains"/>
    <property type="match status" value="1"/>
</dbReference>
<dbReference type="EMBL" id="CAKKLH010000201">
    <property type="protein sequence ID" value="CAH0105921.1"/>
    <property type="molecule type" value="Genomic_DNA"/>
</dbReference>
<feature type="region of interest" description="Disordered" evidence="2">
    <location>
        <begin position="252"/>
        <end position="299"/>
    </location>
</feature>
<comment type="caution">
    <text evidence="4">The sequence shown here is derived from an EMBL/GenBank/DDBJ whole genome shotgun (WGS) entry which is preliminary data.</text>
</comment>
<sequence>MNVSSALIGYSDSDYAEDLDQSHSTTGYVLNLNLGAVSRTKYEGSVKSPVRYTQSERPHSIHTHAATANALAYFFGDWESLTVEELATARARLAGFIEAVPDREKILREPLQNGIIASVTLISTLAAGATKREAENILVELRKLEESMRDRLFVLQVWHKYDQETADKLARRKAEEYLDPELAKVLENGGRGGFGYGYGGGGHGGSYGGHGGGGIYGGRGGGVHGGKRPGPEQKCHLCGNPGHFFKRCPTKNDQVDLDNTDTGQGDADLDRLRSENSDDRQENAIIKEFYPGSDTFGRR</sequence>
<dbReference type="GO" id="GO:0003676">
    <property type="term" value="F:nucleic acid binding"/>
    <property type="evidence" value="ECO:0007669"/>
    <property type="project" value="InterPro"/>
</dbReference>
<name>A0A8J2RRB9_9CRUS</name>
<dbReference type="Proteomes" id="UP000789390">
    <property type="component" value="Unassembled WGS sequence"/>
</dbReference>
<keyword evidence="1" id="KW-0862">Zinc</keyword>
<dbReference type="OrthoDB" id="7969581at2759"/>
<proteinExistence type="predicted"/>